<dbReference type="AlphaFoldDB" id="A0A6J7PA21"/>
<accession>A0A6J7PA21</accession>
<evidence type="ECO:0000313" key="2">
    <source>
        <dbReference type="EMBL" id="CAB4999612.1"/>
    </source>
</evidence>
<dbReference type="EMBL" id="CAFAAJ010000040">
    <property type="protein sequence ID" value="CAB4798765.1"/>
    <property type="molecule type" value="Genomic_DNA"/>
</dbReference>
<dbReference type="PANTHER" id="PTHR34861">
    <property type="match status" value="1"/>
</dbReference>
<name>A0A6J7PA21_9ZZZZ</name>
<protein>
    <submittedName>
        <fullName evidence="2">Unannotated protein</fullName>
    </submittedName>
</protein>
<dbReference type="InterPro" id="IPR007325">
    <property type="entry name" value="KFase/CYL"/>
</dbReference>
<dbReference type="Gene3D" id="3.50.30.50">
    <property type="entry name" value="Putative cyclase"/>
    <property type="match status" value="1"/>
</dbReference>
<reference evidence="2" key="1">
    <citation type="submission" date="2020-05" db="EMBL/GenBank/DDBJ databases">
        <authorList>
            <person name="Chiriac C."/>
            <person name="Salcher M."/>
            <person name="Ghai R."/>
            <person name="Kavagutti S V."/>
        </authorList>
    </citation>
    <scope>NUCLEOTIDE SEQUENCE</scope>
</reference>
<proteinExistence type="predicted"/>
<evidence type="ECO:0000313" key="1">
    <source>
        <dbReference type="EMBL" id="CAB4798765.1"/>
    </source>
</evidence>
<dbReference type="PANTHER" id="PTHR34861:SF11">
    <property type="entry name" value="CYCLASE"/>
    <property type="match status" value="1"/>
</dbReference>
<sequence length="311" mass="33932">MNLPDYDDLPFLPGLDIHHAWGVFGDNDVLGSINLVTPERVAAAASEICTGALFPLDLPMDLPDPPMFGRQPFHHHIFAINRHEMDDRLDGFHPQGSTQWDALGHVRAREHGYWGGITGDPMDVPNVLGIEHWAAHGIAGRGVLIDVGDYLRRNRPGYHPLEAQGITADDVRATMEEQGVVPQVGDIWCLRTGWVEAYRALDAQERTDLAASPTGAGLLGDHDVARLLWNAHPAALLADNPAVEMVPGDPKVGSLHRRMIPTLGMALGEFFDFDRLAAASRADGRWTFFFVAQPLHLPEGIGSPGNAVGIR</sequence>
<gene>
    <name evidence="1" type="ORF">UFOPK3001_00817</name>
    <name evidence="2" type="ORF">UFOPK3954_01657</name>
</gene>
<dbReference type="EMBL" id="CAFBON010000188">
    <property type="protein sequence ID" value="CAB4999612.1"/>
    <property type="molecule type" value="Genomic_DNA"/>
</dbReference>
<dbReference type="InterPro" id="IPR037175">
    <property type="entry name" value="KFase_sf"/>
</dbReference>
<dbReference type="Pfam" id="PF04199">
    <property type="entry name" value="Cyclase"/>
    <property type="match status" value="1"/>
</dbReference>
<organism evidence="2">
    <name type="scientific">freshwater metagenome</name>
    <dbReference type="NCBI Taxonomy" id="449393"/>
    <lineage>
        <taxon>unclassified sequences</taxon>
        <taxon>metagenomes</taxon>
        <taxon>ecological metagenomes</taxon>
    </lineage>
</organism>
<dbReference type="GO" id="GO:0004061">
    <property type="term" value="F:arylformamidase activity"/>
    <property type="evidence" value="ECO:0007669"/>
    <property type="project" value="InterPro"/>
</dbReference>
<dbReference type="SUPFAM" id="SSF102198">
    <property type="entry name" value="Putative cyclase"/>
    <property type="match status" value="1"/>
</dbReference>
<dbReference type="GO" id="GO:0019441">
    <property type="term" value="P:L-tryptophan catabolic process to kynurenine"/>
    <property type="evidence" value="ECO:0007669"/>
    <property type="project" value="InterPro"/>
</dbReference>